<dbReference type="RefSeq" id="WP_146402464.1">
    <property type="nucleotide sequence ID" value="NZ_SJPJ01000001.1"/>
</dbReference>
<dbReference type="PROSITE" id="PS51197">
    <property type="entry name" value="HTH_RRF2_2"/>
    <property type="match status" value="1"/>
</dbReference>
<dbReference type="SUPFAM" id="SSF46785">
    <property type="entry name" value="Winged helix' DNA-binding domain"/>
    <property type="match status" value="1"/>
</dbReference>
<evidence type="ECO:0000313" key="1">
    <source>
        <dbReference type="EMBL" id="TWT84647.1"/>
    </source>
</evidence>
<dbReference type="InterPro" id="IPR036388">
    <property type="entry name" value="WH-like_DNA-bd_sf"/>
</dbReference>
<dbReference type="Pfam" id="PF02082">
    <property type="entry name" value="Rrf2"/>
    <property type="match status" value="1"/>
</dbReference>
<evidence type="ECO:0000313" key="2">
    <source>
        <dbReference type="Proteomes" id="UP000315010"/>
    </source>
</evidence>
<accession>A0A5C5ZBX4</accession>
<dbReference type="EMBL" id="SJPJ01000001">
    <property type="protein sequence ID" value="TWT84647.1"/>
    <property type="molecule type" value="Genomic_DNA"/>
</dbReference>
<comment type="caution">
    <text evidence="1">The sequence shown here is derived from an EMBL/GenBank/DDBJ whole genome shotgun (WGS) entry which is preliminary data.</text>
</comment>
<proteinExistence type="predicted"/>
<dbReference type="Proteomes" id="UP000315010">
    <property type="component" value="Unassembled WGS sequence"/>
</dbReference>
<dbReference type="OrthoDB" id="9800519at2"/>
<organism evidence="1 2">
    <name type="scientific">Novipirellula herctigrandis</name>
    <dbReference type="NCBI Taxonomy" id="2527986"/>
    <lineage>
        <taxon>Bacteria</taxon>
        <taxon>Pseudomonadati</taxon>
        <taxon>Planctomycetota</taxon>
        <taxon>Planctomycetia</taxon>
        <taxon>Pirellulales</taxon>
        <taxon>Pirellulaceae</taxon>
        <taxon>Novipirellula</taxon>
    </lineage>
</organism>
<name>A0A5C5ZBX4_9BACT</name>
<sequence>MHLRTAGYALRAVTCLAGQTTWVKTPSSVDASAGVTKIPRRYLHRVMQNLANADLVESRCVSRGGYSNAWSTLVTDCE</sequence>
<dbReference type="Gene3D" id="1.10.10.10">
    <property type="entry name" value="Winged helix-like DNA-binding domain superfamily/Winged helix DNA-binding domain"/>
    <property type="match status" value="1"/>
</dbReference>
<dbReference type="InterPro" id="IPR036390">
    <property type="entry name" value="WH_DNA-bd_sf"/>
</dbReference>
<dbReference type="InterPro" id="IPR000944">
    <property type="entry name" value="Tscrpt_reg_Rrf2"/>
</dbReference>
<gene>
    <name evidence="1" type="ORF">CA13_61270</name>
</gene>
<keyword evidence="2" id="KW-1185">Reference proteome</keyword>
<dbReference type="AlphaFoldDB" id="A0A5C5ZBX4"/>
<protein>
    <submittedName>
        <fullName evidence="1">Transcriptional regulator</fullName>
    </submittedName>
</protein>
<reference evidence="1 2" key="1">
    <citation type="submission" date="2019-02" db="EMBL/GenBank/DDBJ databases">
        <title>Deep-cultivation of Planctomycetes and their phenomic and genomic characterization uncovers novel biology.</title>
        <authorList>
            <person name="Wiegand S."/>
            <person name="Jogler M."/>
            <person name="Boedeker C."/>
            <person name="Pinto D."/>
            <person name="Vollmers J."/>
            <person name="Rivas-Marin E."/>
            <person name="Kohn T."/>
            <person name="Peeters S.H."/>
            <person name="Heuer A."/>
            <person name="Rast P."/>
            <person name="Oberbeckmann S."/>
            <person name="Bunk B."/>
            <person name="Jeske O."/>
            <person name="Meyerdierks A."/>
            <person name="Storesund J.E."/>
            <person name="Kallscheuer N."/>
            <person name="Luecker S."/>
            <person name="Lage O.M."/>
            <person name="Pohl T."/>
            <person name="Merkel B.J."/>
            <person name="Hornburger P."/>
            <person name="Mueller R.-W."/>
            <person name="Bruemmer F."/>
            <person name="Labrenz M."/>
            <person name="Spormann A.M."/>
            <person name="Op Den Camp H."/>
            <person name="Overmann J."/>
            <person name="Amann R."/>
            <person name="Jetten M.S.M."/>
            <person name="Mascher T."/>
            <person name="Medema M.H."/>
            <person name="Devos D.P."/>
            <person name="Kaster A.-K."/>
            <person name="Ovreas L."/>
            <person name="Rohde M."/>
            <person name="Galperin M.Y."/>
            <person name="Jogler C."/>
        </authorList>
    </citation>
    <scope>NUCLEOTIDE SEQUENCE [LARGE SCALE GENOMIC DNA]</scope>
    <source>
        <strain evidence="1 2">CA13</strain>
    </source>
</reference>